<protein>
    <submittedName>
        <fullName evidence="1">Uncharacterized protein</fullName>
    </submittedName>
</protein>
<proteinExistence type="predicted"/>
<dbReference type="EMBL" id="GBXM01067170">
    <property type="protein sequence ID" value="JAH41407.1"/>
    <property type="molecule type" value="Transcribed_RNA"/>
</dbReference>
<sequence length="14" mass="1613">MLLLLFTSSKFGKK</sequence>
<accession>A0A0E9SJK3</accession>
<reference evidence="1" key="2">
    <citation type="journal article" date="2015" name="Fish Shellfish Immunol.">
        <title>Early steps in the European eel (Anguilla anguilla)-Vibrio vulnificus interaction in the gills: Role of the RtxA13 toxin.</title>
        <authorList>
            <person name="Callol A."/>
            <person name="Pajuelo D."/>
            <person name="Ebbesson L."/>
            <person name="Teles M."/>
            <person name="MacKenzie S."/>
            <person name="Amaro C."/>
        </authorList>
    </citation>
    <scope>NUCLEOTIDE SEQUENCE</scope>
</reference>
<name>A0A0E9SJK3_ANGAN</name>
<evidence type="ECO:0000313" key="1">
    <source>
        <dbReference type="EMBL" id="JAH41407.1"/>
    </source>
</evidence>
<reference evidence="1" key="1">
    <citation type="submission" date="2014-11" db="EMBL/GenBank/DDBJ databases">
        <authorList>
            <person name="Amaro Gonzalez C."/>
        </authorList>
    </citation>
    <scope>NUCLEOTIDE SEQUENCE</scope>
</reference>
<organism evidence="1">
    <name type="scientific">Anguilla anguilla</name>
    <name type="common">European freshwater eel</name>
    <name type="synonym">Muraena anguilla</name>
    <dbReference type="NCBI Taxonomy" id="7936"/>
    <lineage>
        <taxon>Eukaryota</taxon>
        <taxon>Metazoa</taxon>
        <taxon>Chordata</taxon>
        <taxon>Craniata</taxon>
        <taxon>Vertebrata</taxon>
        <taxon>Euteleostomi</taxon>
        <taxon>Actinopterygii</taxon>
        <taxon>Neopterygii</taxon>
        <taxon>Teleostei</taxon>
        <taxon>Anguilliformes</taxon>
        <taxon>Anguillidae</taxon>
        <taxon>Anguilla</taxon>
    </lineage>
</organism>